<sequence length="309" mass="33837">MKNEHKALAVLAGIVSSSIFGLSFLFSKMALSEAGIYELLSFRFLTAFLIMSILALLKIIRLDYKGKNIKGLLILGLMEPVIYFIFETYGIKFSSSSIAGLMISLIPIGVVILSAYFLKEKPSVSQTGFIILSVLGVMFIGIMGSSNSGSSSLLGIILLIGAVLSAGMFTIISRRLSKNFTPMELTYSMMAMGAVFFNFVSVVQHLMNNNIKNYFSPLMNTKFLISIGYLGILSSIIAYFLINFTLSKIEASKSSVLSNISTIVSIAAGVIFLKEAFHYYHLIGSLMILLGVWGTNHFEPKNITKTEVL</sequence>
<feature type="transmembrane region" description="Helical" evidence="7">
    <location>
        <begin position="279"/>
        <end position="296"/>
    </location>
</feature>
<dbReference type="PANTHER" id="PTHR32322">
    <property type="entry name" value="INNER MEMBRANE TRANSPORTER"/>
    <property type="match status" value="1"/>
</dbReference>
<proteinExistence type="inferred from homology"/>
<keyword evidence="3" id="KW-1003">Cell membrane</keyword>
<feature type="transmembrane region" description="Helical" evidence="7">
    <location>
        <begin position="98"/>
        <end position="117"/>
    </location>
</feature>
<feature type="domain" description="EamA" evidence="8">
    <location>
        <begin position="154"/>
        <end position="295"/>
    </location>
</feature>
<dbReference type="RefSeq" id="WP_202749247.1">
    <property type="nucleotide sequence ID" value="NZ_JAESWC010000007.1"/>
</dbReference>
<dbReference type="EMBL" id="JAESWC010000007">
    <property type="protein sequence ID" value="MBL4936484.1"/>
    <property type="molecule type" value="Genomic_DNA"/>
</dbReference>
<evidence type="ECO:0000256" key="7">
    <source>
        <dbReference type="SAM" id="Phobius"/>
    </source>
</evidence>
<comment type="subcellular location">
    <subcellularLocation>
        <location evidence="1">Cell membrane</location>
        <topology evidence="1">Multi-pass membrane protein</topology>
    </subcellularLocation>
</comment>
<feature type="transmembrane region" description="Helical" evidence="7">
    <location>
        <begin position="69"/>
        <end position="86"/>
    </location>
</feature>
<feature type="transmembrane region" description="Helical" evidence="7">
    <location>
        <begin position="223"/>
        <end position="244"/>
    </location>
</feature>
<dbReference type="InterPro" id="IPR000620">
    <property type="entry name" value="EamA_dom"/>
</dbReference>
<dbReference type="Pfam" id="PF00892">
    <property type="entry name" value="EamA"/>
    <property type="match status" value="2"/>
</dbReference>
<dbReference type="Gene3D" id="1.10.3730.20">
    <property type="match status" value="1"/>
</dbReference>
<evidence type="ECO:0000256" key="4">
    <source>
        <dbReference type="ARBA" id="ARBA00022692"/>
    </source>
</evidence>
<evidence type="ECO:0000313" key="10">
    <source>
        <dbReference type="Proteomes" id="UP000632377"/>
    </source>
</evidence>
<feature type="transmembrane region" description="Helical" evidence="7">
    <location>
        <begin position="129"/>
        <end position="146"/>
    </location>
</feature>
<feature type="transmembrane region" description="Helical" evidence="7">
    <location>
        <begin position="256"/>
        <end position="273"/>
    </location>
</feature>
<accession>A0ABS1TDR7</accession>
<dbReference type="InterPro" id="IPR050638">
    <property type="entry name" value="AA-Vitamin_Transporters"/>
</dbReference>
<feature type="transmembrane region" description="Helical" evidence="7">
    <location>
        <begin position="152"/>
        <end position="173"/>
    </location>
</feature>
<evidence type="ECO:0000259" key="8">
    <source>
        <dbReference type="Pfam" id="PF00892"/>
    </source>
</evidence>
<keyword evidence="4 7" id="KW-0812">Transmembrane</keyword>
<feature type="transmembrane region" description="Helical" evidence="7">
    <location>
        <begin position="7"/>
        <end position="27"/>
    </location>
</feature>
<dbReference type="Proteomes" id="UP000632377">
    <property type="component" value="Unassembled WGS sequence"/>
</dbReference>
<evidence type="ECO:0000313" key="9">
    <source>
        <dbReference type="EMBL" id="MBL4936484.1"/>
    </source>
</evidence>
<evidence type="ECO:0000256" key="2">
    <source>
        <dbReference type="ARBA" id="ARBA00007362"/>
    </source>
</evidence>
<evidence type="ECO:0000256" key="3">
    <source>
        <dbReference type="ARBA" id="ARBA00022475"/>
    </source>
</evidence>
<keyword evidence="5 7" id="KW-1133">Transmembrane helix</keyword>
<name>A0ABS1TDR7_9CLOT</name>
<feature type="transmembrane region" description="Helical" evidence="7">
    <location>
        <begin position="185"/>
        <end position="203"/>
    </location>
</feature>
<evidence type="ECO:0000256" key="5">
    <source>
        <dbReference type="ARBA" id="ARBA00022989"/>
    </source>
</evidence>
<evidence type="ECO:0000256" key="6">
    <source>
        <dbReference type="ARBA" id="ARBA00023136"/>
    </source>
</evidence>
<reference evidence="9 10" key="1">
    <citation type="submission" date="2021-01" db="EMBL/GenBank/DDBJ databases">
        <title>Genome public.</title>
        <authorList>
            <person name="Liu C."/>
            <person name="Sun Q."/>
        </authorList>
    </citation>
    <scope>NUCLEOTIDE SEQUENCE [LARGE SCALE GENOMIC DNA]</scope>
    <source>
        <strain evidence="9 10">YIM B02515</strain>
    </source>
</reference>
<dbReference type="InterPro" id="IPR037185">
    <property type="entry name" value="EmrE-like"/>
</dbReference>
<keyword evidence="10" id="KW-1185">Reference proteome</keyword>
<evidence type="ECO:0000256" key="1">
    <source>
        <dbReference type="ARBA" id="ARBA00004651"/>
    </source>
</evidence>
<protein>
    <submittedName>
        <fullName evidence="9">DMT family transporter</fullName>
    </submittedName>
</protein>
<dbReference type="SUPFAM" id="SSF103481">
    <property type="entry name" value="Multidrug resistance efflux transporter EmrE"/>
    <property type="match status" value="2"/>
</dbReference>
<organism evidence="9 10">
    <name type="scientific">Clostridium rhizosphaerae</name>
    <dbReference type="NCBI Taxonomy" id="2803861"/>
    <lineage>
        <taxon>Bacteria</taxon>
        <taxon>Bacillati</taxon>
        <taxon>Bacillota</taxon>
        <taxon>Clostridia</taxon>
        <taxon>Eubacteriales</taxon>
        <taxon>Clostridiaceae</taxon>
        <taxon>Clostridium</taxon>
    </lineage>
</organism>
<comment type="caution">
    <text evidence="9">The sequence shown here is derived from an EMBL/GenBank/DDBJ whole genome shotgun (WGS) entry which is preliminary data.</text>
</comment>
<feature type="domain" description="EamA" evidence="8">
    <location>
        <begin position="9"/>
        <end position="140"/>
    </location>
</feature>
<dbReference type="PANTHER" id="PTHR32322:SF18">
    <property type="entry name" value="S-ADENOSYLMETHIONINE_S-ADENOSYLHOMOCYSTEINE TRANSPORTER"/>
    <property type="match status" value="1"/>
</dbReference>
<comment type="similarity">
    <text evidence="2">Belongs to the EamA transporter family.</text>
</comment>
<keyword evidence="6 7" id="KW-0472">Membrane</keyword>
<feature type="transmembrane region" description="Helical" evidence="7">
    <location>
        <begin position="39"/>
        <end position="57"/>
    </location>
</feature>
<gene>
    <name evidence="9" type="ORF">JK636_12025</name>
</gene>